<evidence type="ECO:0000256" key="3">
    <source>
        <dbReference type="ARBA" id="ARBA00022723"/>
    </source>
</evidence>
<dbReference type="InterPro" id="IPR051684">
    <property type="entry name" value="Electron_Trans/Redox"/>
</dbReference>
<dbReference type="PROSITE" id="PS00198">
    <property type="entry name" value="4FE4S_FER_1"/>
    <property type="match status" value="1"/>
</dbReference>
<evidence type="ECO:0000256" key="4">
    <source>
        <dbReference type="ARBA" id="ARBA00022982"/>
    </source>
</evidence>
<evidence type="ECO:0000256" key="5">
    <source>
        <dbReference type="ARBA" id="ARBA00023004"/>
    </source>
</evidence>
<dbReference type="SUPFAM" id="SSF54862">
    <property type="entry name" value="4Fe-4S ferredoxins"/>
    <property type="match status" value="1"/>
</dbReference>
<gene>
    <name evidence="9" type="primary">ccoG</name>
    <name evidence="9" type="ORF">V6X64_09935</name>
</gene>
<dbReference type="EMBL" id="JBAKFJ010000002">
    <property type="protein sequence ID" value="MEX0387303.1"/>
    <property type="molecule type" value="Genomic_DNA"/>
</dbReference>
<dbReference type="InterPro" id="IPR017896">
    <property type="entry name" value="4Fe4S_Fe-S-bd"/>
</dbReference>
<dbReference type="InterPro" id="IPR017900">
    <property type="entry name" value="4Fe4S_Fe_S_CS"/>
</dbReference>
<feature type="transmembrane region" description="Helical" evidence="7">
    <location>
        <begin position="335"/>
        <end position="354"/>
    </location>
</feature>
<dbReference type="NCBIfam" id="TIGR02745">
    <property type="entry name" value="ccoG_rdxA_fixG"/>
    <property type="match status" value="1"/>
</dbReference>
<keyword evidence="4" id="KW-0249">Electron transport</keyword>
<evidence type="ECO:0000256" key="1">
    <source>
        <dbReference type="ARBA" id="ARBA00022448"/>
    </source>
</evidence>
<dbReference type="PROSITE" id="PS51379">
    <property type="entry name" value="4FE4S_FER_2"/>
    <property type="match status" value="1"/>
</dbReference>
<evidence type="ECO:0000259" key="8">
    <source>
        <dbReference type="PROSITE" id="PS51379"/>
    </source>
</evidence>
<dbReference type="Pfam" id="PF13746">
    <property type="entry name" value="Fer4_18"/>
    <property type="match status" value="1"/>
</dbReference>
<sequence>MSARPHKADPGEASAPDSMYAAHEKIHPREIKGRYQTVRKIMVFLLLGLFYVLPWVRIGGEPAVLFDLPARQFHILGLTFWPQDFFYLTLLLVICALALFFVTSLAGRVWCGYACPQTVWTEVFLWMEHWTEGKRAKRMKLDRSPWNVEKILRKGSKQVLWIVFSLWTGFTFVGFFSPIDDLLMRAASFQLGPWETFWSLFYGFATYFNAGFMREQVCLYMCPYARFQGAMFDRETLIISYDEERGEPRGGRKRGVDPREKGLGDCIDCNLCVQVCPTGIDIRDGLQYECIACGACIDACDSVMDKMDYPRGLVRYTTENALEGRPSRVIRPRTIIYTVLLLALVTAGATGLAMREPVRLDILTDRNTLYRETGDGLIENSYSFKLTNMSGEPHTYGFSVEGPAGVRIETQPREVRLAAGETRTIPARIQLDPDATDKIGGVDVTVTVESLDGTDITGSETTRFRTPVGR</sequence>
<proteinExistence type="predicted"/>
<feature type="transmembrane region" description="Helical" evidence="7">
    <location>
        <begin position="159"/>
        <end position="176"/>
    </location>
</feature>
<feature type="transmembrane region" description="Helical" evidence="7">
    <location>
        <begin position="41"/>
        <end position="58"/>
    </location>
</feature>
<keyword evidence="3" id="KW-0479">Metal-binding</keyword>
<feature type="domain" description="4Fe-4S ferredoxin-type" evidence="8">
    <location>
        <begin position="252"/>
        <end position="285"/>
    </location>
</feature>
<dbReference type="RefSeq" id="WP_367967966.1">
    <property type="nucleotide sequence ID" value="NZ_JBAKFI010000005.1"/>
</dbReference>
<keyword evidence="5" id="KW-0408">Iron</keyword>
<dbReference type="Gene3D" id="2.60.40.10">
    <property type="entry name" value="Immunoglobulins"/>
    <property type="match status" value="1"/>
</dbReference>
<dbReference type="PANTHER" id="PTHR30176:SF3">
    <property type="entry name" value="FERREDOXIN-TYPE PROTEIN NAPH"/>
    <property type="match status" value="1"/>
</dbReference>
<dbReference type="Pfam" id="PF11614">
    <property type="entry name" value="FixG_C"/>
    <property type="match status" value="1"/>
</dbReference>
<dbReference type="PANTHER" id="PTHR30176">
    <property type="entry name" value="FERREDOXIN-TYPE PROTEIN NAPH"/>
    <property type="match status" value="1"/>
</dbReference>
<evidence type="ECO:0000256" key="7">
    <source>
        <dbReference type="SAM" id="Phobius"/>
    </source>
</evidence>
<keyword evidence="2" id="KW-0004">4Fe-4S</keyword>
<name>A0ABV3SB21_9GAMM</name>
<dbReference type="InterPro" id="IPR013783">
    <property type="entry name" value="Ig-like_fold"/>
</dbReference>
<feature type="transmembrane region" description="Helical" evidence="7">
    <location>
        <begin position="196"/>
        <end position="213"/>
    </location>
</feature>
<dbReference type="Pfam" id="PF12801">
    <property type="entry name" value="Fer4_5"/>
    <property type="match status" value="1"/>
</dbReference>
<evidence type="ECO:0000256" key="6">
    <source>
        <dbReference type="ARBA" id="ARBA00023014"/>
    </source>
</evidence>
<organism evidence="9 10">
    <name type="scientific">Spiribacter onubensis</name>
    <dbReference type="NCBI Taxonomy" id="3122420"/>
    <lineage>
        <taxon>Bacteria</taxon>
        <taxon>Pseudomonadati</taxon>
        <taxon>Pseudomonadota</taxon>
        <taxon>Gammaproteobacteria</taxon>
        <taxon>Chromatiales</taxon>
        <taxon>Ectothiorhodospiraceae</taxon>
        <taxon>Spiribacter</taxon>
    </lineage>
</organism>
<keyword evidence="7" id="KW-1133">Transmembrane helix</keyword>
<keyword evidence="7" id="KW-0472">Membrane</keyword>
<protein>
    <submittedName>
        <fullName evidence="9">Cytochrome c oxidase accessory protein CcoG</fullName>
    </submittedName>
</protein>
<keyword evidence="1" id="KW-0813">Transport</keyword>
<keyword evidence="10" id="KW-1185">Reference proteome</keyword>
<dbReference type="InterPro" id="IPR014116">
    <property type="entry name" value="Cyt_c_oxidase_cbb3_FixG"/>
</dbReference>
<feature type="transmembrane region" description="Helical" evidence="7">
    <location>
        <begin position="85"/>
        <end position="106"/>
    </location>
</feature>
<dbReference type="InterPro" id="IPR032879">
    <property type="entry name" value="FixG_C"/>
</dbReference>
<accession>A0ABV3SB21</accession>
<evidence type="ECO:0000313" key="10">
    <source>
        <dbReference type="Proteomes" id="UP001556653"/>
    </source>
</evidence>
<keyword evidence="6" id="KW-0411">Iron-sulfur</keyword>
<comment type="caution">
    <text evidence="9">The sequence shown here is derived from an EMBL/GenBank/DDBJ whole genome shotgun (WGS) entry which is preliminary data.</text>
</comment>
<evidence type="ECO:0000313" key="9">
    <source>
        <dbReference type="EMBL" id="MEX0387303.1"/>
    </source>
</evidence>
<evidence type="ECO:0000256" key="2">
    <source>
        <dbReference type="ARBA" id="ARBA00022485"/>
    </source>
</evidence>
<reference evidence="9 10" key="1">
    <citation type="submission" date="2024-02" db="EMBL/GenBank/DDBJ databases">
        <title>New especies of Spiribacter isolated from saline water.</title>
        <authorList>
            <person name="Leon M.J."/>
            <person name="De La Haba R."/>
            <person name="Sanchez-Porro C."/>
            <person name="Ventosa A."/>
        </authorList>
    </citation>
    <scope>NUCLEOTIDE SEQUENCE [LARGE SCALE GENOMIC DNA]</scope>
    <source>
        <strain evidence="10">ag22IC4-227</strain>
    </source>
</reference>
<keyword evidence="7" id="KW-0812">Transmembrane</keyword>
<dbReference type="Proteomes" id="UP001556653">
    <property type="component" value="Unassembled WGS sequence"/>
</dbReference>